<dbReference type="AlphaFoldDB" id="A0A0S2IMJ1"/>
<dbReference type="InterPro" id="IPR010106">
    <property type="entry name" value="RpnA"/>
</dbReference>
<evidence type="ECO:0000313" key="3">
    <source>
        <dbReference type="EMBL" id="ALO24896.1"/>
    </source>
</evidence>
<dbReference type="Proteomes" id="UP000058857">
    <property type="component" value="Chromosome 1"/>
</dbReference>
<feature type="domain" description="Transposase (putative) YhgA-like" evidence="2">
    <location>
        <begin position="3"/>
        <end position="81"/>
    </location>
</feature>
<dbReference type="GO" id="GO:0006310">
    <property type="term" value="P:DNA recombination"/>
    <property type="evidence" value="ECO:0007669"/>
    <property type="project" value="TreeGrafter"/>
</dbReference>
<gene>
    <name evidence="3" type="ORF">LBBP_00548</name>
</gene>
<organism evidence="3">
    <name type="scientific">Leptospira borgpetersenii serovar Ballum</name>
    <dbReference type="NCBI Taxonomy" id="280505"/>
    <lineage>
        <taxon>Bacteria</taxon>
        <taxon>Pseudomonadati</taxon>
        <taxon>Spirochaetota</taxon>
        <taxon>Spirochaetia</taxon>
        <taxon>Leptospirales</taxon>
        <taxon>Leptospiraceae</taxon>
        <taxon>Leptospira</taxon>
    </lineage>
</organism>
<dbReference type="NCBIfam" id="TIGR01784">
    <property type="entry name" value="T_den_put_tspse"/>
    <property type="match status" value="1"/>
</dbReference>
<name>A0A0S2IMJ1_LEPBO</name>
<reference evidence="3 4" key="1">
    <citation type="journal article" date="2015" name="PLoS Negl. Trop. Dis.">
        <title>Distribution of Plasmids in Distinct Leptospira Pathogenic Species.</title>
        <authorList>
            <person name="Wang Y."/>
            <person name="Zhuang X."/>
            <person name="Zhong Y."/>
            <person name="Zhang C."/>
            <person name="Zhang Y."/>
            <person name="Zeng L."/>
            <person name="Zhu Y."/>
            <person name="He P."/>
            <person name="Dong K."/>
            <person name="Pal U."/>
            <person name="Guo X."/>
            <person name="Qin J."/>
        </authorList>
    </citation>
    <scope>NUCLEOTIDE SEQUENCE [LARGE SCALE GENOMIC DNA]</scope>
    <source>
        <strain evidence="3 4">56604</strain>
    </source>
</reference>
<dbReference type="Pfam" id="PF04754">
    <property type="entry name" value="Transposase_31"/>
    <property type="match status" value="1"/>
</dbReference>
<dbReference type="EMBL" id="CP012029">
    <property type="protein sequence ID" value="ALO24896.1"/>
    <property type="molecule type" value="Genomic_DNA"/>
</dbReference>
<comment type="similarity">
    <text evidence="1">Belongs to the Rpn/YhgA-like nuclease family.</text>
</comment>
<evidence type="ECO:0000313" key="4">
    <source>
        <dbReference type="Proteomes" id="UP000058857"/>
    </source>
</evidence>
<protein>
    <recommendedName>
        <fullName evidence="2">Transposase (putative) YhgA-like domain-containing protein</fullName>
    </recommendedName>
</protein>
<sequence length="188" mass="21621">MGDRFSDQFVLTKQETDVFQDFIPDFKIDLFNLKGIELKKKLESITFQVTLGVVQKIREGDLEFVSHLPGLFSLLVGIEEESKRVTILRKLLLYIYWVRDLKPTELKRVLAISKLEQYEELTMTTAERLISEGIQQGIEQGMQQGKIEGRIEEKLEVAGKMLKKGIDLKTVLEITGFSEKTLRENGIL</sequence>
<evidence type="ECO:0000256" key="1">
    <source>
        <dbReference type="ARBA" id="ARBA00009787"/>
    </source>
</evidence>
<dbReference type="PANTHER" id="PTHR34611:SF2">
    <property type="entry name" value="INACTIVE RECOMBINATION-PROMOTING NUCLEASE-LIKE PROTEIN RPNE-RELATED"/>
    <property type="match status" value="1"/>
</dbReference>
<evidence type="ECO:0000259" key="2">
    <source>
        <dbReference type="Pfam" id="PF04754"/>
    </source>
</evidence>
<accession>A0A0S2IMJ1</accession>
<dbReference type="PATRIC" id="fig|280505.15.peg.536"/>
<dbReference type="InterPro" id="IPR051699">
    <property type="entry name" value="Rpn/YhgA-like_nuclease"/>
</dbReference>
<dbReference type="PANTHER" id="PTHR34611">
    <property type="match status" value="1"/>
</dbReference>
<dbReference type="InterPro" id="IPR006842">
    <property type="entry name" value="Transposase_31"/>
</dbReference>
<proteinExistence type="inferred from homology"/>
<dbReference type="GO" id="GO:1990238">
    <property type="term" value="F:double-stranded DNA endonuclease activity"/>
    <property type="evidence" value="ECO:0007669"/>
    <property type="project" value="TreeGrafter"/>
</dbReference>